<comment type="caution">
    <text evidence="2">The sequence shown here is derived from an EMBL/GenBank/DDBJ whole genome shotgun (WGS) entry which is preliminary data.</text>
</comment>
<name>A0A3N0XUF4_ANAGA</name>
<keyword evidence="3" id="KW-1185">Reference proteome</keyword>
<organism evidence="2 3">
    <name type="scientific">Anabarilius grahami</name>
    <name type="common">Kanglang fish</name>
    <name type="synonym">Barilius grahami</name>
    <dbReference type="NCBI Taxonomy" id="495550"/>
    <lineage>
        <taxon>Eukaryota</taxon>
        <taxon>Metazoa</taxon>
        <taxon>Chordata</taxon>
        <taxon>Craniata</taxon>
        <taxon>Vertebrata</taxon>
        <taxon>Euteleostomi</taxon>
        <taxon>Actinopterygii</taxon>
        <taxon>Neopterygii</taxon>
        <taxon>Teleostei</taxon>
        <taxon>Ostariophysi</taxon>
        <taxon>Cypriniformes</taxon>
        <taxon>Xenocyprididae</taxon>
        <taxon>Xenocypridinae</taxon>
        <taxon>Xenocypridinae incertae sedis</taxon>
        <taxon>Anabarilius</taxon>
    </lineage>
</organism>
<dbReference type="AlphaFoldDB" id="A0A3N0XUF4"/>
<reference evidence="2 3" key="1">
    <citation type="submission" date="2018-10" db="EMBL/GenBank/DDBJ databases">
        <title>Genome assembly for a Yunnan-Guizhou Plateau 3E fish, Anabarilius grahami (Regan), and its evolutionary and genetic applications.</title>
        <authorList>
            <person name="Jiang W."/>
        </authorList>
    </citation>
    <scope>NUCLEOTIDE SEQUENCE [LARGE SCALE GENOMIC DNA]</scope>
    <source>
        <strain evidence="2">AG-KIZ</strain>
        <tissue evidence="2">Muscle</tissue>
    </source>
</reference>
<sequence length="292" mass="31726">MSQPDPFQTLVDALRRTLTVTPPPPPIITSPSPASAVTTVDTVISPSPPVYASPMAKPAPYSGSAEDCSGFLLQCELNETTHHCCKPYCCWYLAYSGCAPRLRVSRQLHLWCPLPATPSQDLSISDYLPDQLHNWQTPQPLAIDRPMAWAVAFVHSSLKAGASVPDSSESGGFLPGTLAKWPWCGALKQLGPQTSMPCRFLKKAIHERREARLMFSHSLDGGRGSAEKTGSGSRATLEGGQSARAPALQAVGESQLVRCIASSTARSELFQASERRRRRSVSKSSEEKRCRH</sequence>
<dbReference type="Proteomes" id="UP000281406">
    <property type="component" value="Unassembled WGS sequence"/>
</dbReference>
<feature type="region of interest" description="Disordered" evidence="1">
    <location>
        <begin position="270"/>
        <end position="292"/>
    </location>
</feature>
<protein>
    <submittedName>
        <fullName evidence="2">Uncharacterized protein</fullName>
    </submittedName>
</protein>
<accession>A0A3N0XUF4</accession>
<feature type="region of interest" description="Disordered" evidence="1">
    <location>
        <begin position="216"/>
        <end position="241"/>
    </location>
</feature>
<evidence type="ECO:0000256" key="1">
    <source>
        <dbReference type="SAM" id="MobiDB-lite"/>
    </source>
</evidence>
<gene>
    <name evidence="2" type="ORF">DPX16_23693</name>
</gene>
<evidence type="ECO:0000313" key="2">
    <source>
        <dbReference type="EMBL" id="ROJ29414.1"/>
    </source>
</evidence>
<evidence type="ECO:0000313" key="3">
    <source>
        <dbReference type="Proteomes" id="UP000281406"/>
    </source>
</evidence>
<dbReference type="EMBL" id="RJVU01062534">
    <property type="protein sequence ID" value="ROJ29414.1"/>
    <property type="molecule type" value="Genomic_DNA"/>
</dbReference>
<proteinExistence type="predicted"/>